<accession>A0A0L0NTQ5</accession>
<dbReference type="VEuPathDB" id="FungiDB:QG37_06588"/>
<name>A0A0L0NTQ5_CANAR</name>
<organism evidence="1 2">
    <name type="scientific">Candidozyma auris</name>
    <name type="common">Yeast</name>
    <name type="synonym">Candida auris</name>
    <dbReference type="NCBI Taxonomy" id="498019"/>
    <lineage>
        <taxon>Eukaryota</taxon>
        <taxon>Fungi</taxon>
        <taxon>Dikarya</taxon>
        <taxon>Ascomycota</taxon>
        <taxon>Saccharomycotina</taxon>
        <taxon>Pichiomycetes</taxon>
        <taxon>Metschnikowiaceae</taxon>
        <taxon>Candidozyma</taxon>
    </lineage>
</organism>
<dbReference type="Proteomes" id="UP000037122">
    <property type="component" value="Unassembled WGS sequence"/>
</dbReference>
<dbReference type="AlphaFoldDB" id="A0A0L0NTQ5"/>
<evidence type="ECO:0000313" key="2">
    <source>
        <dbReference type="Proteomes" id="UP000037122"/>
    </source>
</evidence>
<protein>
    <submittedName>
        <fullName evidence="1">Uncharacterized protein</fullName>
    </submittedName>
</protein>
<dbReference type="EMBL" id="LGST01000046">
    <property type="protein sequence ID" value="KND97040.1"/>
    <property type="molecule type" value="Genomic_DNA"/>
</dbReference>
<sequence length="96" mass="10588">MPTGGVRVGALSAIDKFKHKDINSNHLQEHPALDLLALELQLLDYHRTKYSSLTSIWSILLTVLSNHTSKEAATKPHNHLDATFTTNSLECGVTPL</sequence>
<evidence type="ECO:0000313" key="1">
    <source>
        <dbReference type="EMBL" id="KND97040.1"/>
    </source>
</evidence>
<reference evidence="2" key="1">
    <citation type="journal article" date="2015" name="BMC Genomics">
        <title>Draft genome of a commonly misdiagnosed multidrug resistant pathogen Candida auris.</title>
        <authorList>
            <person name="Chatterjee S."/>
            <person name="Alampalli S.V."/>
            <person name="Nageshan R.K."/>
            <person name="Chettiar S.T."/>
            <person name="Joshi S."/>
            <person name="Tatu U.S."/>
        </authorList>
    </citation>
    <scope>NUCLEOTIDE SEQUENCE [LARGE SCALE GENOMIC DNA]</scope>
    <source>
        <strain evidence="2">6684</strain>
    </source>
</reference>
<proteinExistence type="predicted"/>
<gene>
    <name evidence="1" type="ORF">QG37_06588</name>
</gene>
<comment type="caution">
    <text evidence="1">The sequence shown here is derived from an EMBL/GenBank/DDBJ whole genome shotgun (WGS) entry which is preliminary data.</text>
</comment>